<dbReference type="PANTHER" id="PTHR35005:SF1">
    <property type="entry name" value="2-AMINO-5-FORMYLAMINO-6-RIBOSYLAMINOPYRIMIDIN-4(3H)-ONE 5'-MONOPHOSPHATE DEFORMYLASE"/>
    <property type="match status" value="1"/>
</dbReference>
<dbReference type="Gene3D" id="3.40.50.10310">
    <property type="entry name" value="Creatininase"/>
    <property type="match status" value="1"/>
</dbReference>
<comment type="cofactor">
    <cofactor evidence="1">
        <name>Zn(2+)</name>
        <dbReference type="ChEBI" id="CHEBI:29105"/>
    </cofactor>
</comment>
<dbReference type="InterPro" id="IPR024087">
    <property type="entry name" value="Creatininase-like_sf"/>
</dbReference>
<protein>
    <recommendedName>
        <fullName evidence="7">Creatinine amidohydrolase</fullName>
    </recommendedName>
</protein>
<evidence type="ECO:0000313" key="5">
    <source>
        <dbReference type="EMBL" id="CAI8054017.1"/>
    </source>
</evidence>
<dbReference type="InterPro" id="IPR003785">
    <property type="entry name" value="Creatininase/forma_Hydrolase"/>
</dbReference>
<accession>A0AA35TU67</accession>
<gene>
    <name evidence="5" type="ORF">GBAR_LOCUS29523</name>
</gene>
<dbReference type="GO" id="GO:0009231">
    <property type="term" value="P:riboflavin biosynthetic process"/>
    <property type="evidence" value="ECO:0007669"/>
    <property type="project" value="TreeGrafter"/>
</dbReference>
<evidence type="ECO:0008006" key="7">
    <source>
        <dbReference type="Google" id="ProtNLM"/>
    </source>
</evidence>
<dbReference type="Proteomes" id="UP001174909">
    <property type="component" value="Unassembled WGS sequence"/>
</dbReference>
<keyword evidence="2" id="KW-0479">Metal-binding</keyword>
<dbReference type="EMBL" id="CASHTH010004135">
    <property type="protein sequence ID" value="CAI8054017.1"/>
    <property type="molecule type" value="Genomic_DNA"/>
</dbReference>
<reference evidence="5" key="1">
    <citation type="submission" date="2023-03" db="EMBL/GenBank/DDBJ databases">
        <authorList>
            <person name="Steffen K."/>
            <person name="Cardenas P."/>
        </authorList>
    </citation>
    <scope>NUCLEOTIDE SEQUENCE</scope>
</reference>
<dbReference type="GO" id="GO:0016811">
    <property type="term" value="F:hydrolase activity, acting on carbon-nitrogen (but not peptide) bonds, in linear amides"/>
    <property type="evidence" value="ECO:0007669"/>
    <property type="project" value="TreeGrafter"/>
</dbReference>
<keyword evidence="6" id="KW-1185">Reference proteome</keyword>
<sequence>MYHDTQSAVHVSKLAAEKLFPQVIVTTPLAIGVSEHWMDHKGTLTLRPDVFGEVLYDVADSMRRHGIDNILIVNGHAGNAGPVHQRLDGYRDKLGINIEFHSYWEAYNEELVKEQMESGVCPGHAAEFETAFAFAAFAENVDWNGVDYDSAKLTISDAGQAKSDREYHHQAKLATVEKGQAMIDVAVTGSLHGWNRCFHRLAIAVGAPLTRFLGETP</sequence>
<evidence type="ECO:0000313" key="6">
    <source>
        <dbReference type="Proteomes" id="UP001174909"/>
    </source>
</evidence>
<evidence type="ECO:0000256" key="1">
    <source>
        <dbReference type="ARBA" id="ARBA00001947"/>
    </source>
</evidence>
<keyword evidence="4" id="KW-0862">Zinc</keyword>
<proteinExistence type="predicted"/>
<keyword evidence="3" id="KW-0378">Hydrolase</keyword>
<name>A0AA35TU67_GEOBA</name>
<dbReference type="GO" id="GO:0046872">
    <property type="term" value="F:metal ion binding"/>
    <property type="evidence" value="ECO:0007669"/>
    <property type="project" value="UniProtKB-KW"/>
</dbReference>
<comment type="caution">
    <text evidence="5">The sequence shown here is derived from an EMBL/GenBank/DDBJ whole genome shotgun (WGS) entry which is preliminary data.</text>
</comment>
<evidence type="ECO:0000256" key="2">
    <source>
        <dbReference type="ARBA" id="ARBA00022723"/>
    </source>
</evidence>
<dbReference type="AlphaFoldDB" id="A0AA35TU67"/>
<dbReference type="Pfam" id="PF02633">
    <property type="entry name" value="Creatininase"/>
    <property type="match status" value="1"/>
</dbReference>
<dbReference type="PANTHER" id="PTHR35005">
    <property type="entry name" value="3-DEHYDRO-SCYLLO-INOSOSE HYDROLASE"/>
    <property type="match status" value="1"/>
</dbReference>
<evidence type="ECO:0000256" key="3">
    <source>
        <dbReference type="ARBA" id="ARBA00022801"/>
    </source>
</evidence>
<evidence type="ECO:0000256" key="4">
    <source>
        <dbReference type="ARBA" id="ARBA00022833"/>
    </source>
</evidence>
<dbReference type="SUPFAM" id="SSF102215">
    <property type="entry name" value="Creatininase"/>
    <property type="match status" value="1"/>
</dbReference>
<organism evidence="5 6">
    <name type="scientific">Geodia barretti</name>
    <name type="common">Barrett's horny sponge</name>
    <dbReference type="NCBI Taxonomy" id="519541"/>
    <lineage>
        <taxon>Eukaryota</taxon>
        <taxon>Metazoa</taxon>
        <taxon>Porifera</taxon>
        <taxon>Demospongiae</taxon>
        <taxon>Heteroscleromorpha</taxon>
        <taxon>Tetractinellida</taxon>
        <taxon>Astrophorina</taxon>
        <taxon>Geodiidae</taxon>
        <taxon>Geodia</taxon>
    </lineage>
</organism>